<keyword evidence="2" id="KW-1185">Reference proteome</keyword>
<accession>A0A8B6ENI5</accession>
<evidence type="ECO:0000313" key="2">
    <source>
        <dbReference type="Proteomes" id="UP000596742"/>
    </source>
</evidence>
<evidence type="ECO:0000313" key="1">
    <source>
        <dbReference type="EMBL" id="VDI36428.1"/>
    </source>
</evidence>
<comment type="caution">
    <text evidence="1">The sequence shown here is derived from an EMBL/GenBank/DDBJ whole genome shotgun (WGS) entry which is preliminary data.</text>
</comment>
<proteinExistence type="predicted"/>
<dbReference type="PANTHER" id="PTHR19446">
    <property type="entry name" value="REVERSE TRANSCRIPTASES"/>
    <property type="match status" value="1"/>
</dbReference>
<dbReference type="Proteomes" id="UP000596742">
    <property type="component" value="Unassembled WGS sequence"/>
</dbReference>
<dbReference type="EMBL" id="UYJE01005332">
    <property type="protein sequence ID" value="VDI36428.1"/>
    <property type="molecule type" value="Genomic_DNA"/>
</dbReference>
<reference evidence="1" key="1">
    <citation type="submission" date="2018-11" db="EMBL/GenBank/DDBJ databases">
        <authorList>
            <person name="Alioto T."/>
            <person name="Alioto T."/>
        </authorList>
    </citation>
    <scope>NUCLEOTIDE SEQUENCE</scope>
</reference>
<dbReference type="OrthoDB" id="411871at2759"/>
<protein>
    <recommendedName>
        <fullName evidence="3">Reverse transcriptase domain-containing protein</fullName>
    </recommendedName>
</protein>
<dbReference type="AlphaFoldDB" id="A0A8B6ENI5"/>
<gene>
    <name evidence="1" type="ORF">MGAL_10B051631</name>
</gene>
<name>A0A8B6ENI5_MYTGA</name>
<sequence length="527" mass="61492">MFEINTRTLLKELPHGSSYRLTANGRIIKKTTEPANENEQTDDVASEFDTVSTRETIDKTHNQHGQSFSEFLNDSKFCVLNGRSGEQSNKFTSISLKGKAVVDYVCVPHDIVENCKNFENHHTCNEIIESERIQHLIGTRSRIPDHAFLMFDYVENFIIKSENVKHNVLSTKKRFRFKEIPSNFMCSDITKEAIHMVIRQIELCREQQGDIDTVYEELCKLVTKEMEETIPYHEASRKTRKHFKHEKPFWNQELIVKNNLGNLKPVKGNVRHGTNLLWRKRNSISDYDFMNGKYKQDLTLQIETLNTEDPKKFWAELQKLGPKKKNAIPMECVNDDGSTSFDEKTVINKWESDFKNLYMNNNDDYDDEFYENALRHKRLLEDNMLDPLYIPNDILNQNIHIDEIQKVVLHLKREKKAPGIDGIYNEVLKNEPIIKLLQVLFQFCFDTGKVPSLWRKALIRPIPKGSAIDTRIPLNYRGISLLSVIAKCYSSTLNNRVQKFLEDNGLIVDEQNGFRREIGHVRIMCFL</sequence>
<organism evidence="1 2">
    <name type="scientific">Mytilus galloprovincialis</name>
    <name type="common">Mediterranean mussel</name>
    <dbReference type="NCBI Taxonomy" id="29158"/>
    <lineage>
        <taxon>Eukaryota</taxon>
        <taxon>Metazoa</taxon>
        <taxon>Spiralia</taxon>
        <taxon>Lophotrochozoa</taxon>
        <taxon>Mollusca</taxon>
        <taxon>Bivalvia</taxon>
        <taxon>Autobranchia</taxon>
        <taxon>Pteriomorphia</taxon>
        <taxon>Mytilida</taxon>
        <taxon>Mytiloidea</taxon>
        <taxon>Mytilidae</taxon>
        <taxon>Mytilinae</taxon>
        <taxon>Mytilus</taxon>
    </lineage>
</organism>
<evidence type="ECO:0008006" key="3">
    <source>
        <dbReference type="Google" id="ProtNLM"/>
    </source>
</evidence>